<evidence type="ECO:0000313" key="1">
    <source>
        <dbReference type="EMBL" id="EOH93019.1"/>
    </source>
</evidence>
<protein>
    <recommendedName>
        <fullName evidence="3">Serine aminopeptidase S33 domain-containing protein</fullName>
    </recommendedName>
</protein>
<dbReference type="Gene3D" id="3.40.50.1820">
    <property type="entry name" value="alpha/beta hydrolase"/>
    <property type="match status" value="1"/>
</dbReference>
<proteinExistence type="predicted"/>
<evidence type="ECO:0008006" key="3">
    <source>
        <dbReference type="Google" id="ProtNLM"/>
    </source>
</evidence>
<evidence type="ECO:0000313" key="2">
    <source>
        <dbReference type="Proteomes" id="UP000013782"/>
    </source>
</evidence>
<dbReference type="HOGENOM" id="CLU_020336_44_1_9"/>
<dbReference type="RefSeq" id="WP_010757648.1">
    <property type="nucleotide sequence ID" value="NZ_ASWD01000001.1"/>
</dbReference>
<dbReference type="InterPro" id="IPR029058">
    <property type="entry name" value="AB_hydrolase_fold"/>
</dbReference>
<dbReference type="PANTHER" id="PTHR43798">
    <property type="entry name" value="MONOACYLGLYCEROL LIPASE"/>
    <property type="match status" value="1"/>
</dbReference>
<reference evidence="1 2" key="1">
    <citation type="submission" date="2013-02" db="EMBL/GenBank/DDBJ databases">
        <title>The Genome Sequence of Enterococcus pallens BAA-351.</title>
        <authorList>
            <consortium name="The Broad Institute Genome Sequencing Platform"/>
            <consortium name="The Broad Institute Genome Sequencing Center for Infectious Disease"/>
            <person name="Earl A.M."/>
            <person name="Gilmore M.S."/>
            <person name="Lebreton F."/>
            <person name="Walker B."/>
            <person name="Young S.K."/>
            <person name="Zeng Q."/>
            <person name="Gargeya S."/>
            <person name="Fitzgerald M."/>
            <person name="Haas B."/>
            <person name="Abouelleil A."/>
            <person name="Alvarado L."/>
            <person name="Arachchi H.M."/>
            <person name="Berlin A.M."/>
            <person name="Chapman S.B."/>
            <person name="Dewar J."/>
            <person name="Goldberg J."/>
            <person name="Griggs A."/>
            <person name="Gujja S."/>
            <person name="Hansen M."/>
            <person name="Howarth C."/>
            <person name="Imamovic A."/>
            <person name="Larimer J."/>
            <person name="McCowan C."/>
            <person name="Murphy C."/>
            <person name="Neiman D."/>
            <person name="Pearson M."/>
            <person name="Priest M."/>
            <person name="Roberts A."/>
            <person name="Saif S."/>
            <person name="Shea T."/>
            <person name="Sisk P."/>
            <person name="Sykes S."/>
            <person name="Wortman J."/>
            <person name="Nusbaum C."/>
            <person name="Birren B."/>
        </authorList>
    </citation>
    <scope>NUCLEOTIDE SEQUENCE [LARGE SCALE GENOMIC DNA]</scope>
    <source>
        <strain evidence="1 2">ATCC BAA-351</strain>
    </source>
</reference>
<dbReference type="STRING" id="160454.RV10_GL003901"/>
<dbReference type="SUPFAM" id="SSF53474">
    <property type="entry name" value="alpha/beta-Hydrolases"/>
    <property type="match status" value="1"/>
</dbReference>
<keyword evidence="2" id="KW-1185">Reference proteome</keyword>
<dbReference type="PATRIC" id="fig|1158607.3.peg.2648"/>
<dbReference type="eggNOG" id="COG0596">
    <property type="taxonomic scope" value="Bacteria"/>
</dbReference>
<accession>R2SYG0</accession>
<organism evidence="1 2">
    <name type="scientific">Enterococcus pallens ATCC BAA-351</name>
    <dbReference type="NCBI Taxonomy" id="1158607"/>
    <lineage>
        <taxon>Bacteria</taxon>
        <taxon>Bacillati</taxon>
        <taxon>Bacillota</taxon>
        <taxon>Bacilli</taxon>
        <taxon>Lactobacillales</taxon>
        <taxon>Enterococcaceae</taxon>
        <taxon>Enterococcus</taxon>
    </lineage>
</organism>
<dbReference type="EMBL" id="AJAQ01000018">
    <property type="protein sequence ID" value="EOH93019.1"/>
    <property type="molecule type" value="Genomic_DNA"/>
</dbReference>
<gene>
    <name evidence="1" type="ORF">UAU_02661</name>
</gene>
<dbReference type="OrthoDB" id="9776853at2"/>
<sequence length="251" mass="29288">MKFHVFGSSENPKLVLIHGIQTPWQIWKSQIDYFQKDYLVIVPALDGHEAEQKSDYHSLTNEAEKIEEYCRENSYHEIFAVCGLSMGGTIAFKLWENGKLTIHYLILDGAPLVPYNKYLATIMTKQYINITHKSQQRDKKTLDNFTKFFLPEKYLDEYLRIADNMTDDSIRNMVSSLSCNQMLSPIDNDGEKILYMHGSKVNEILSKKSAKQLRQYYPKAKIIIFKGYAHCYKAIYEPEQWIEIVEAFITT</sequence>
<comment type="caution">
    <text evidence="1">The sequence shown here is derived from an EMBL/GenBank/DDBJ whole genome shotgun (WGS) entry which is preliminary data.</text>
</comment>
<dbReference type="InterPro" id="IPR050266">
    <property type="entry name" value="AB_hydrolase_sf"/>
</dbReference>
<name>R2SYG0_9ENTE</name>
<dbReference type="Proteomes" id="UP000013782">
    <property type="component" value="Unassembled WGS sequence"/>
</dbReference>
<dbReference type="AlphaFoldDB" id="R2SYG0"/>